<dbReference type="GO" id="GO:0016301">
    <property type="term" value="F:kinase activity"/>
    <property type="evidence" value="ECO:0007669"/>
    <property type="project" value="UniProtKB-KW"/>
</dbReference>
<dbReference type="GO" id="GO:0009229">
    <property type="term" value="P:thiamine diphosphate biosynthetic process"/>
    <property type="evidence" value="ECO:0007669"/>
    <property type="project" value="InterPro"/>
</dbReference>
<evidence type="ECO:0000313" key="7">
    <source>
        <dbReference type="Proteomes" id="UP000014408"/>
    </source>
</evidence>
<keyword evidence="3" id="KW-0418">Kinase</keyword>
<evidence type="ECO:0000256" key="4">
    <source>
        <dbReference type="ARBA" id="ARBA00022840"/>
    </source>
</evidence>
<reference evidence="6 7" key="1">
    <citation type="submission" date="2013-05" db="EMBL/GenBank/DDBJ databases">
        <title>The Genome Sequence of Corynebacterium pyruviciproducens 1773O (ATCC BAA-1742).</title>
        <authorList>
            <consortium name="The Broad Institute Genomics Platform"/>
            <person name="Earl A."/>
            <person name="Ward D."/>
            <person name="Feldgarden M."/>
            <person name="Gevers D."/>
            <person name="Tong J."/>
            <person name="Walker B."/>
            <person name="Young S."/>
            <person name="Zeng Q."/>
            <person name="Gargeya S."/>
            <person name="Fitzgerald M."/>
            <person name="Haas B."/>
            <person name="Abouelleil A."/>
            <person name="Allen A.W."/>
            <person name="Alvarado L."/>
            <person name="Arachchi H.M."/>
            <person name="Berlin A.M."/>
            <person name="Chapman S.B."/>
            <person name="Gainer-Dewar J."/>
            <person name="Goldberg J."/>
            <person name="Griggs A."/>
            <person name="Gujja S."/>
            <person name="Hansen M."/>
            <person name="Howarth C."/>
            <person name="Imamovic A."/>
            <person name="Ireland A."/>
            <person name="Larimer J."/>
            <person name="McCowan C."/>
            <person name="Murphy C."/>
            <person name="Pearson M."/>
            <person name="Poon T.W."/>
            <person name="Priest M."/>
            <person name="Roberts A."/>
            <person name="Saif S."/>
            <person name="Shea T."/>
            <person name="Sisk P."/>
            <person name="Sykes S."/>
            <person name="Wortman J."/>
            <person name="Nusbaum C."/>
            <person name="Birren B."/>
        </authorList>
    </citation>
    <scope>NUCLEOTIDE SEQUENCE [LARGE SCALE GENOMIC DNA]</scope>
    <source>
        <strain evidence="6 7">ATCC BAA-1742</strain>
    </source>
</reference>
<proteinExistence type="predicted"/>
<keyword evidence="4" id="KW-0067">ATP-binding</keyword>
<accession>S2Z0A9</accession>
<evidence type="ECO:0000256" key="1">
    <source>
        <dbReference type="ARBA" id="ARBA00022679"/>
    </source>
</evidence>
<dbReference type="SUPFAM" id="SSF63999">
    <property type="entry name" value="Thiamin pyrophosphokinase, catalytic domain"/>
    <property type="match status" value="1"/>
</dbReference>
<dbReference type="GO" id="GO:0004788">
    <property type="term" value="F:thiamine diphosphokinase activity"/>
    <property type="evidence" value="ECO:0007669"/>
    <property type="project" value="InterPro"/>
</dbReference>
<dbReference type="EMBL" id="ATBY01000009">
    <property type="protein sequence ID" value="EPD70068.1"/>
    <property type="molecule type" value="Genomic_DNA"/>
</dbReference>
<keyword evidence="5" id="KW-0472">Membrane</keyword>
<gene>
    <name evidence="6" type="ORF">HMPREF1219_00500</name>
</gene>
<feature type="transmembrane region" description="Helical" evidence="5">
    <location>
        <begin position="344"/>
        <end position="365"/>
    </location>
</feature>
<keyword evidence="5" id="KW-1133">Transmembrane helix</keyword>
<dbReference type="InterPro" id="IPR036759">
    <property type="entry name" value="TPK_catalytic_sf"/>
</dbReference>
<dbReference type="GO" id="GO:0005524">
    <property type="term" value="F:ATP binding"/>
    <property type="evidence" value="ECO:0007669"/>
    <property type="project" value="UniProtKB-KW"/>
</dbReference>
<evidence type="ECO:0000256" key="5">
    <source>
        <dbReference type="SAM" id="Phobius"/>
    </source>
</evidence>
<protein>
    <submittedName>
        <fullName evidence="6">Uncharacterized protein</fullName>
    </submittedName>
</protein>
<dbReference type="Proteomes" id="UP000014408">
    <property type="component" value="Unassembled WGS sequence"/>
</dbReference>
<keyword evidence="2" id="KW-0547">Nucleotide-binding</keyword>
<dbReference type="PATRIC" id="fig|1125779.3.peg.487"/>
<name>S2Z0A9_9CORY</name>
<keyword evidence="1" id="KW-0808">Transferase</keyword>
<organism evidence="6 7">
    <name type="scientific">Corynebacterium pyruviciproducens ATCC BAA-1742</name>
    <dbReference type="NCBI Taxonomy" id="1125779"/>
    <lineage>
        <taxon>Bacteria</taxon>
        <taxon>Bacillati</taxon>
        <taxon>Actinomycetota</taxon>
        <taxon>Actinomycetes</taxon>
        <taxon>Mycobacteriales</taxon>
        <taxon>Corynebacteriaceae</taxon>
        <taxon>Corynebacterium</taxon>
    </lineage>
</organism>
<evidence type="ECO:0000256" key="3">
    <source>
        <dbReference type="ARBA" id="ARBA00022777"/>
    </source>
</evidence>
<dbReference type="InterPro" id="IPR047795">
    <property type="entry name" value="Put_SteA-like"/>
</dbReference>
<dbReference type="eggNOG" id="COG4825">
    <property type="taxonomic scope" value="Bacteria"/>
</dbReference>
<keyword evidence="5" id="KW-0812">Transmembrane</keyword>
<dbReference type="Gene3D" id="3.40.50.10240">
    <property type="entry name" value="Thiamin pyrophosphokinase, catalytic domain"/>
    <property type="match status" value="1"/>
</dbReference>
<dbReference type="AlphaFoldDB" id="S2Z0A9"/>
<keyword evidence="7" id="KW-1185">Reference proteome</keyword>
<evidence type="ECO:0000256" key="2">
    <source>
        <dbReference type="ARBA" id="ARBA00022741"/>
    </source>
</evidence>
<dbReference type="HOGENOM" id="CLU_046690_0_0_11"/>
<dbReference type="NCBIfam" id="NF040608">
    <property type="entry name" value="division_SteA"/>
    <property type="match status" value="1"/>
</dbReference>
<dbReference type="STRING" id="1125779.HMPREF1219_00500"/>
<comment type="caution">
    <text evidence="6">The sequence shown here is derived from an EMBL/GenBank/DDBJ whole genome shotgun (WGS) entry which is preliminary data.</text>
</comment>
<sequence>MAMSLFGSGKDLPGITGTLRECPAHLRKLSAGDIALVDANDMSRSFASKLAEAAPAAVINIGSFVSGSVPHFAPQLLLDEGITLIEGVGAEIRSEVKSGKKVRVDGDGVYVGDRLIARGTLVTPELAVENYRVAQSSLVDRMEAYFGNAIEFIHSEAPLLVDGVGVPDAGIDMEDRKVLLVGPCDDLDEQLKKLKNFIREYDPVLIGVDRGADSLTDSGYKPDLIVGDPSIISADALRSGARVVMPADPDGHAPGLERIQDLGVGAITFPALSKESMELAILLADFHGASMIVHLGRPVDLTTVFAGTTEQPSALLTRFKAGGKLVDARAVSDLYVLQDTSAVAWIWALFGLIVLATVIVLIAGFTGDGSFADNLVNTWNNFALTIQSWFK</sequence>
<evidence type="ECO:0000313" key="6">
    <source>
        <dbReference type="EMBL" id="EPD70068.1"/>
    </source>
</evidence>